<feature type="compositionally biased region" description="Acidic residues" evidence="14">
    <location>
        <begin position="1783"/>
        <end position="1795"/>
    </location>
</feature>
<feature type="compositionally biased region" description="Polar residues" evidence="14">
    <location>
        <begin position="315"/>
        <end position="329"/>
    </location>
</feature>
<feature type="region of interest" description="Disordered" evidence="14">
    <location>
        <begin position="1015"/>
        <end position="1034"/>
    </location>
</feature>
<feature type="compositionally biased region" description="Basic and acidic residues" evidence="14">
    <location>
        <begin position="1755"/>
        <end position="1766"/>
    </location>
</feature>
<keyword evidence="2" id="KW-0479">Metal-binding</keyword>
<feature type="compositionally biased region" description="Low complexity" evidence="14">
    <location>
        <begin position="422"/>
        <end position="451"/>
    </location>
</feature>
<dbReference type="Gene3D" id="3.30.160.60">
    <property type="entry name" value="Classic Zinc Finger"/>
    <property type="match status" value="6"/>
</dbReference>
<feature type="compositionally biased region" description="Polar residues" evidence="14">
    <location>
        <begin position="2137"/>
        <end position="2150"/>
    </location>
</feature>
<evidence type="ECO:0000256" key="7">
    <source>
        <dbReference type="ARBA" id="ARBA00023125"/>
    </source>
</evidence>
<comment type="subcellular location">
    <subcellularLocation>
        <location evidence="1 12 13">Nucleus</location>
    </subcellularLocation>
</comment>
<evidence type="ECO:0000256" key="9">
    <source>
        <dbReference type="ARBA" id="ARBA00023163"/>
    </source>
</evidence>
<feature type="region of interest" description="Disordered" evidence="14">
    <location>
        <begin position="222"/>
        <end position="242"/>
    </location>
</feature>
<feature type="compositionally biased region" description="Polar residues" evidence="14">
    <location>
        <begin position="2165"/>
        <end position="2196"/>
    </location>
</feature>
<dbReference type="PROSITE" id="PS00027">
    <property type="entry name" value="HOMEOBOX_1"/>
    <property type="match status" value="1"/>
</dbReference>
<dbReference type="InterPro" id="IPR001356">
    <property type="entry name" value="HD"/>
</dbReference>
<dbReference type="PROSITE" id="PS50071">
    <property type="entry name" value="HOMEOBOX_2"/>
    <property type="match status" value="2"/>
</dbReference>
<feature type="compositionally biased region" description="Polar residues" evidence="14">
    <location>
        <begin position="2406"/>
        <end position="2428"/>
    </location>
</feature>
<feature type="compositionally biased region" description="Low complexity" evidence="14">
    <location>
        <begin position="380"/>
        <end position="403"/>
    </location>
</feature>
<dbReference type="Pfam" id="PF00096">
    <property type="entry name" value="zf-C2H2"/>
    <property type="match status" value="2"/>
</dbReference>
<feature type="region of interest" description="Disordered" evidence="14">
    <location>
        <begin position="2600"/>
        <end position="2639"/>
    </location>
</feature>
<feature type="compositionally biased region" description="Basic and acidic residues" evidence="14">
    <location>
        <begin position="1773"/>
        <end position="1782"/>
    </location>
</feature>
<dbReference type="EMBL" id="HBUF01066844">
    <property type="protein sequence ID" value="CAG6627942.1"/>
    <property type="molecule type" value="Transcribed_RNA"/>
</dbReference>
<dbReference type="FunFam" id="1.10.10.60:FF:000080">
    <property type="entry name" value="Zinc finger homeobox protein 2"/>
    <property type="match status" value="1"/>
</dbReference>
<evidence type="ECO:0000256" key="8">
    <source>
        <dbReference type="ARBA" id="ARBA00023155"/>
    </source>
</evidence>
<feature type="DNA-binding region" description="Homeobox" evidence="12">
    <location>
        <begin position="2075"/>
        <end position="2134"/>
    </location>
</feature>
<feature type="region of interest" description="Disordered" evidence="14">
    <location>
        <begin position="1056"/>
        <end position="1083"/>
    </location>
</feature>
<dbReference type="InterPro" id="IPR003604">
    <property type="entry name" value="Matrin/U1-like-C_Znf_C2H2"/>
</dbReference>
<feature type="domain" description="C2H2-type" evidence="16">
    <location>
        <begin position="1804"/>
        <end position="1832"/>
    </location>
</feature>
<evidence type="ECO:0000313" key="17">
    <source>
        <dbReference type="EMBL" id="CAG6627942.1"/>
    </source>
</evidence>
<feature type="region of interest" description="Disordered" evidence="14">
    <location>
        <begin position="1331"/>
        <end position="1350"/>
    </location>
</feature>
<evidence type="ECO:0000256" key="5">
    <source>
        <dbReference type="ARBA" id="ARBA00022833"/>
    </source>
</evidence>
<feature type="region of interest" description="Disordered" evidence="14">
    <location>
        <begin position="2505"/>
        <end position="2529"/>
    </location>
</feature>
<feature type="region of interest" description="Disordered" evidence="14">
    <location>
        <begin position="420"/>
        <end position="451"/>
    </location>
</feature>
<dbReference type="SMART" id="SM00451">
    <property type="entry name" value="ZnF_U1"/>
    <property type="match status" value="8"/>
</dbReference>
<evidence type="ECO:0000256" key="13">
    <source>
        <dbReference type="RuleBase" id="RU000682"/>
    </source>
</evidence>
<feature type="compositionally biased region" description="Polar residues" evidence="14">
    <location>
        <begin position="597"/>
        <end position="612"/>
    </location>
</feature>
<feature type="region of interest" description="Disordered" evidence="14">
    <location>
        <begin position="2372"/>
        <end position="2447"/>
    </location>
</feature>
<dbReference type="SUPFAM" id="SSF57667">
    <property type="entry name" value="beta-beta-alpha zinc fingers"/>
    <property type="match status" value="5"/>
</dbReference>
<keyword evidence="5" id="KW-0862">Zinc</keyword>
<name>A0A8D8QAH9_9HEMI</name>
<evidence type="ECO:0000256" key="1">
    <source>
        <dbReference type="ARBA" id="ARBA00004123"/>
    </source>
</evidence>
<feature type="domain" description="C2H2-type" evidence="16">
    <location>
        <begin position="1270"/>
        <end position="1298"/>
    </location>
</feature>
<evidence type="ECO:0000256" key="11">
    <source>
        <dbReference type="PROSITE-ProRule" id="PRU00042"/>
    </source>
</evidence>
<evidence type="ECO:0000256" key="4">
    <source>
        <dbReference type="ARBA" id="ARBA00022771"/>
    </source>
</evidence>
<evidence type="ECO:0000256" key="6">
    <source>
        <dbReference type="ARBA" id="ARBA00023015"/>
    </source>
</evidence>
<feature type="domain" description="Homeobox" evidence="15">
    <location>
        <begin position="2073"/>
        <end position="2133"/>
    </location>
</feature>
<feature type="compositionally biased region" description="Low complexity" evidence="14">
    <location>
        <begin position="1852"/>
        <end position="1885"/>
    </location>
</feature>
<feature type="region of interest" description="Disordered" evidence="14">
    <location>
        <begin position="2134"/>
        <end position="2229"/>
    </location>
</feature>
<feature type="region of interest" description="Disordered" evidence="14">
    <location>
        <begin position="1742"/>
        <end position="1800"/>
    </location>
</feature>
<feature type="region of interest" description="Disordered" evidence="14">
    <location>
        <begin position="1850"/>
        <end position="1930"/>
    </location>
</feature>
<protein>
    <submittedName>
        <fullName evidence="17">Zinc finger homeobox protein 4</fullName>
    </submittedName>
</protein>
<feature type="compositionally biased region" description="Low complexity" evidence="14">
    <location>
        <begin position="1069"/>
        <end position="1080"/>
    </location>
</feature>
<dbReference type="SMART" id="SM00355">
    <property type="entry name" value="ZnF_C2H2"/>
    <property type="match status" value="20"/>
</dbReference>
<proteinExistence type="predicted"/>
<dbReference type="Pfam" id="PF00046">
    <property type="entry name" value="Homeodomain"/>
    <property type="match status" value="2"/>
</dbReference>
<dbReference type="EMBL" id="HBUF01066843">
    <property type="protein sequence ID" value="CAG6627941.1"/>
    <property type="molecule type" value="Transcribed_RNA"/>
</dbReference>
<feature type="compositionally biased region" description="Acidic residues" evidence="14">
    <location>
        <begin position="33"/>
        <end position="44"/>
    </location>
</feature>
<evidence type="ECO:0000256" key="2">
    <source>
        <dbReference type="ARBA" id="ARBA00022723"/>
    </source>
</evidence>
<feature type="region of interest" description="Disordered" evidence="14">
    <location>
        <begin position="1"/>
        <end position="110"/>
    </location>
</feature>
<dbReference type="CDD" id="cd00086">
    <property type="entry name" value="homeodomain"/>
    <property type="match status" value="2"/>
</dbReference>
<dbReference type="PROSITE" id="PS00028">
    <property type="entry name" value="ZINC_FINGER_C2H2_1"/>
    <property type="match status" value="12"/>
</dbReference>
<dbReference type="InterPro" id="IPR013087">
    <property type="entry name" value="Znf_C2H2_type"/>
</dbReference>
<dbReference type="SUPFAM" id="SSF46689">
    <property type="entry name" value="Homeodomain-like"/>
    <property type="match status" value="2"/>
</dbReference>
<keyword evidence="3" id="KW-0677">Repeat</keyword>
<feature type="compositionally biased region" description="Low complexity" evidence="14">
    <location>
        <begin position="2212"/>
        <end position="2223"/>
    </location>
</feature>
<feature type="compositionally biased region" description="Basic and acidic residues" evidence="14">
    <location>
        <begin position="95"/>
        <end position="110"/>
    </location>
</feature>
<feature type="domain" description="C2H2-type" evidence="16">
    <location>
        <begin position="1423"/>
        <end position="1454"/>
    </location>
</feature>
<keyword evidence="8 12" id="KW-0371">Homeobox</keyword>
<dbReference type="InterPro" id="IPR017970">
    <property type="entry name" value="Homeobox_CS"/>
</dbReference>
<feature type="domain" description="C2H2-type" evidence="16">
    <location>
        <begin position="2535"/>
        <end position="2562"/>
    </location>
</feature>
<feature type="compositionally biased region" description="Basic and acidic residues" evidence="14">
    <location>
        <begin position="2153"/>
        <end position="2162"/>
    </location>
</feature>
<feature type="region of interest" description="Disordered" evidence="14">
    <location>
        <begin position="313"/>
        <end position="346"/>
    </location>
</feature>
<feature type="region of interest" description="Disordered" evidence="14">
    <location>
        <begin position="1642"/>
        <end position="1672"/>
    </location>
</feature>
<feature type="domain" description="C2H2-type" evidence="16">
    <location>
        <begin position="1202"/>
        <end position="1232"/>
    </location>
</feature>
<dbReference type="FunFam" id="1.10.10.60:FF:000064">
    <property type="entry name" value="Zinc finger homeobox protein 4"/>
    <property type="match status" value="1"/>
</dbReference>
<evidence type="ECO:0000256" key="14">
    <source>
        <dbReference type="SAM" id="MobiDB-lite"/>
    </source>
</evidence>
<evidence type="ECO:0000259" key="16">
    <source>
        <dbReference type="PROSITE" id="PS50157"/>
    </source>
</evidence>
<feature type="region of interest" description="Disordered" evidence="14">
    <location>
        <begin position="1573"/>
        <end position="1600"/>
    </location>
</feature>
<feature type="compositionally biased region" description="Low complexity" evidence="14">
    <location>
        <begin position="2429"/>
        <end position="2442"/>
    </location>
</feature>
<keyword evidence="10 12" id="KW-0539">Nucleus</keyword>
<accession>A0A8D8QAH9</accession>
<evidence type="ECO:0000256" key="3">
    <source>
        <dbReference type="ARBA" id="ARBA00022737"/>
    </source>
</evidence>
<evidence type="ECO:0000259" key="15">
    <source>
        <dbReference type="PROSITE" id="PS50071"/>
    </source>
</evidence>
<feature type="domain" description="Homeobox" evidence="15">
    <location>
        <begin position="2441"/>
        <end position="2501"/>
    </location>
</feature>
<feature type="compositionally biased region" description="Low complexity" evidence="14">
    <location>
        <begin position="1132"/>
        <end position="1144"/>
    </location>
</feature>
<dbReference type="GO" id="GO:0000978">
    <property type="term" value="F:RNA polymerase II cis-regulatory region sequence-specific DNA binding"/>
    <property type="evidence" value="ECO:0007669"/>
    <property type="project" value="TreeGrafter"/>
</dbReference>
<feature type="domain" description="C2H2-type" evidence="16">
    <location>
        <begin position="1503"/>
        <end position="1532"/>
    </location>
</feature>
<dbReference type="PANTHER" id="PTHR45891">
    <property type="entry name" value="ZINC FINGER HOMEOBOX PROTEIN"/>
    <property type="match status" value="1"/>
</dbReference>
<dbReference type="GO" id="GO:0000981">
    <property type="term" value="F:DNA-binding transcription factor activity, RNA polymerase II-specific"/>
    <property type="evidence" value="ECO:0007669"/>
    <property type="project" value="InterPro"/>
</dbReference>
<feature type="compositionally biased region" description="Low complexity" evidence="14">
    <location>
        <begin position="2372"/>
        <end position="2381"/>
    </location>
</feature>
<keyword evidence="4 11" id="KW-0863">Zinc-finger</keyword>
<feature type="region of interest" description="Disordered" evidence="14">
    <location>
        <begin position="379"/>
        <end position="403"/>
    </location>
</feature>
<sequence length="2697" mass="304001">MPSSLIGCPSIDEPSSPPTPPQNRKKRKRKREEDEDSMSPEEETSASPPAGLIAGREEEERRVSSPPSGSKFLHDHSPLHHESTTVLETEVNAGSKEEKPTSRTEDSWGTSDVEKFDGKIVYNTDGSAYIIEDSEMSEDDADLPRMIGDGCIVDGRGVNLPSQYQVFPQIANAFYVSRNASIYNALYNSSSSTSFQNKTVQDRKSVPEVPIMHSYRVYSVRDNKTGENQDKSEEEKKGKDCSSVPVKPILMCFICKLSFGYAKSFVAHAMGDHNVTLQDNEKDTLALKNMSAIIQCVGKEKEPLVSFLEPLGATTAPSSDRSVNRTPSAHNVPKDSDGNVSSECGEDVSCAPESLVIHGRQSSSPPNAATVQNFHVPETSVSLPQNGSSSNSSSNYLSSNSIRNSNNNMSSINCVMDLTRKSPISNSGNNGRNSISPGASPNSSPMMTPNPLQYPQHPPNFLTGTTIGVCPDHMGGRPSGVECAKCEMILNSSRMSTAGPLAGMHSRNSCKTLKCPKCNWHYKYQETLEIHMKEKHPETETSCMFCIAGQPHPRLARGETYTCGYKPYRCEVCNYSTTTKGNLSIHMQSDKHLNNMQELQNGGVPNNEITHQTPPPPSHKPGMSSPVSTSSHQHHSPIQTQSQKPKPTFRCDVCNYETNVARNLRIHMTSEKHTHNIMVLQQNVKHMQTISAMQQSHQQQLNLEQLLHFHSGLQMPNDKPPQHAEAALADMAYNQALLIQMMTGGQLPPHIPPELAPHMDMGLNPETMEPPPEPADPNPDYLFQCCVCSIFQTDSLEQLSHHISQDRTKIREQEILSVVAGNYICNLCTYKTNLKANFMLHCKTDKHLQKLQHVNHVKEGGIRNEWKLKYVSAPGGVQVRCHACDYYTNSAHKLQLHVAAQRHEASTLLFRHLREISNESDFPHKMYHCVLCDFSSKAKLSLLQHVRTVKHLQMEQIHQLQKRSEGKDLQTDINEVFQIMNGTEGDSENEQDRKDEEMEDDEPPEKQRLLSRQYEEQLEQKEEQDLRNHPSDDTKHMCPFCNFVSNSEMRIQAHIVTQHSQQRRERSQSPRQRTPSPQQRNDFLCPLCQDGFSSKNSLEKHVMQIHSVNSEGLQRLLMLVDQSHWLNTSRPSNNQQSSSESSSASKHEKSMEVDERDDDSFELDENRCQTCMRYFKNLDELCQHQNESGHIDIKQTASGPNYLCWKKGCNQYFPSASSLQVHFREIHSSNNNTISEKHVYKYRCNQCSLAFKTLEKLEQHSQYHMIRDATKCIFCSRNFRTIQSLHKHVETAHSDLSDEEMAIYKQSLLSNPLLLAGISGQLMNNEKMDISSSDIDEDKQEDENSDDGSVQYKEQQFFEDYLNSQSIAEDNYNDPNRKYKCHRCKVAFTRQNYLTSHNKTLLHRKGEKLSYPMEKYLDPNRPYKCDVCKESFTQKNILLVHYNSVSHLHKLKRTIQEQQNNNNTSPQSAAAALAASLGVTTPPNLLINQKSSSTPEDDDKKPFKCNICKVAYSQGSTLDIHMRSVLHQTRASKLQDLAMSGQIDLSKPLIEQPEQSKIQDQHKKMIQDILTGSNTVQKPQTSPANTQNTNPNVMSSPTQTGQQTLTCQRCNALFISQEQLTTHQQLYCLFGSPMNMFPPLSASTMTTQQSLSSPKSPTLSTTPLSSVNSEELTKSLLQSNNKKSSHMYKHLLESFGFDLVMQFNENHQRRQKRESTEIMLAELQQASQEHSEEPMDIQNIKIEQKEEEEEVEKEDEQKKPEEMQLEEKEEIDETKIEIKKEKEEEEEGENNEEGSETLPEVSKSICSNCNKEFSSIWVLKAHYEEVHKDLVPLDFLEKYAQHIKVEIEKKGVPPTSSSPNTSSPNTSTNSVNNTNTSTNTTSTSTEHTPEKDDDDEPQAKIQKTHAERPQTAPSTPAASTTPASTTSESIPQNLSSLAAAMGIPTSSASNMPMSLAQQMNEMQAALNVMAASQLHQQLQFNPMMMGMAGLGMGLPLGLNMPALAAMNLQPPLVPMMMPPPFDPVAMQQAAAAQQPMFSPQGAANTEQPPQMSKQQIIQQQNAVQAAANQAAANQQKRARTRITDDQLKILRAHFDINNSPSEDAINEMASQSGLPPKVIKHWFRNTLFKERQRNKDSPYNFNNPPSTSLNLEEYEKTGEARVTKLNANEETSHSQTQHVTQNAQVHAPSKQSSLNDNIKPAVPASFDKRKQPTPNSSQPSTPTHHQMLAQQKQMEFEQLHMKQQEFQRKQILEFQQQLLQRQQQERQESQQMQQQPFLASPSQPFQGKHVPEVNVKEEIKQEIDSSMAENDNMKYYDNDLQKDMGDKNYPHDIEMSPPSSHMNTDRMNLIQMRHSSSPENLSLNLTSIISSQLGQDSQSSQNNPMLPPKLTPPNFTSPNHPGMPLTPTSRSVSPGRLSNSSADCYNQQGGNSNGSNSSGSSGKRANRTRFTDYQIKVLQEFFENNAYPKDDDLEYLSKLLNLSPRVIVVWFQNARQKARKVYENQPPTEPIQQGNVNNADENNTGRFQRTPGLNYQCKKCLLVFQRYYELIRHQKTHCFKEEDAKRSAQAQAAAAQIAAVLSSEDSNSSTIVDNQQRSVDQMSVMSSNPPTPAPLTPTPSTVYPQSPRPPNTPTPEKETTFQCDHCNLVFNRFDLWREHQLVHIMNPNLFPNYPPDSPFGILQQHAQQQQQQQPILL</sequence>
<feature type="DNA-binding region" description="Homeobox" evidence="12">
    <location>
        <begin position="2443"/>
        <end position="2502"/>
    </location>
</feature>
<feature type="domain" description="C2H2-type" evidence="16">
    <location>
        <begin position="1379"/>
        <end position="1408"/>
    </location>
</feature>
<feature type="domain" description="C2H2-type" evidence="16">
    <location>
        <begin position="1083"/>
        <end position="1111"/>
    </location>
</feature>
<evidence type="ECO:0000256" key="12">
    <source>
        <dbReference type="PROSITE-ProRule" id="PRU00108"/>
    </source>
</evidence>
<feature type="compositionally biased region" description="Basic and acidic residues" evidence="14">
    <location>
        <begin position="72"/>
        <end position="83"/>
    </location>
</feature>
<keyword evidence="6" id="KW-0805">Transcription regulation</keyword>
<feature type="compositionally biased region" description="Polar residues" evidence="14">
    <location>
        <begin position="2276"/>
        <end position="2285"/>
    </location>
</feature>
<feature type="domain" description="C2H2-type" evidence="16">
    <location>
        <begin position="568"/>
        <end position="597"/>
    </location>
</feature>
<feature type="compositionally biased region" description="Acidic residues" evidence="14">
    <location>
        <begin position="1745"/>
        <end position="1754"/>
    </location>
</feature>
<reference evidence="17" key="1">
    <citation type="submission" date="2021-05" db="EMBL/GenBank/DDBJ databases">
        <authorList>
            <person name="Alioto T."/>
            <person name="Alioto T."/>
            <person name="Gomez Garrido J."/>
        </authorList>
    </citation>
    <scope>NUCLEOTIDE SEQUENCE</scope>
</reference>
<dbReference type="PROSITE" id="PS50157">
    <property type="entry name" value="ZINC_FINGER_C2H2_2"/>
    <property type="match status" value="10"/>
</dbReference>
<feature type="region of interest" description="Disordered" evidence="14">
    <location>
        <begin position="2263"/>
        <end position="2288"/>
    </location>
</feature>
<keyword evidence="7 12" id="KW-0238">DNA-binding</keyword>
<feature type="region of interest" description="Disordered" evidence="14">
    <location>
        <begin position="979"/>
        <end position="1007"/>
    </location>
</feature>
<dbReference type="FunFam" id="3.30.160.60:FF:000081">
    <property type="entry name" value="Zinc finger homeobox protein 4"/>
    <property type="match status" value="1"/>
</dbReference>
<dbReference type="GO" id="GO:0008270">
    <property type="term" value="F:zinc ion binding"/>
    <property type="evidence" value="ECO:0007669"/>
    <property type="project" value="UniProtKB-KW"/>
</dbReference>
<feature type="compositionally biased region" description="Basic and acidic residues" evidence="14">
    <location>
        <begin position="222"/>
        <end position="240"/>
    </location>
</feature>
<organism evidence="17">
    <name type="scientific">Cacopsylla melanoneura</name>
    <dbReference type="NCBI Taxonomy" id="428564"/>
    <lineage>
        <taxon>Eukaryota</taxon>
        <taxon>Metazoa</taxon>
        <taxon>Ecdysozoa</taxon>
        <taxon>Arthropoda</taxon>
        <taxon>Hexapoda</taxon>
        <taxon>Insecta</taxon>
        <taxon>Pterygota</taxon>
        <taxon>Neoptera</taxon>
        <taxon>Paraneoptera</taxon>
        <taxon>Hemiptera</taxon>
        <taxon>Sternorrhyncha</taxon>
        <taxon>Psylloidea</taxon>
        <taxon>Psyllidae</taxon>
        <taxon>Psyllinae</taxon>
        <taxon>Cacopsylla</taxon>
    </lineage>
</organism>
<keyword evidence="9" id="KW-0804">Transcription</keyword>
<feature type="compositionally biased region" description="Polar residues" evidence="14">
    <location>
        <begin position="2510"/>
        <end position="2529"/>
    </location>
</feature>
<feature type="region of interest" description="Disordered" evidence="14">
    <location>
        <begin position="1127"/>
        <end position="1161"/>
    </location>
</feature>
<feature type="compositionally biased region" description="Low complexity" evidence="14">
    <location>
        <begin position="1911"/>
        <end position="1927"/>
    </location>
</feature>
<dbReference type="SMART" id="SM00389">
    <property type="entry name" value="HOX"/>
    <property type="match status" value="2"/>
</dbReference>
<dbReference type="InterPro" id="IPR009057">
    <property type="entry name" value="Homeodomain-like_sf"/>
</dbReference>
<dbReference type="InterPro" id="IPR051968">
    <property type="entry name" value="ZnFinger_Homeobox_TR"/>
</dbReference>
<feature type="region of interest" description="Disordered" evidence="14">
    <location>
        <begin position="597"/>
        <end position="649"/>
    </location>
</feature>
<feature type="compositionally biased region" description="Acidic residues" evidence="14">
    <location>
        <begin position="1334"/>
        <end position="1346"/>
    </location>
</feature>
<evidence type="ECO:0000256" key="10">
    <source>
        <dbReference type="ARBA" id="ARBA00023242"/>
    </source>
</evidence>
<feature type="compositionally biased region" description="Polar residues" evidence="14">
    <location>
        <begin position="625"/>
        <end position="645"/>
    </location>
</feature>
<feature type="compositionally biased region" description="Low complexity" evidence="14">
    <location>
        <begin position="1650"/>
        <end position="1666"/>
    </location>
</feature>
<feature type="domain" description="C2H2-type" evidence="16">
    <location>
        <begin position="1242"/>
        <end position="1264"/>
    </location>
</feature>
<dbReference type="InterPro" id="IPR036236">
    <property type="entry name" value="Znf_C2H2_sf"/>
</dbReference>
<dbReference type="GO" id="GO:0005634">
    <property type="term" value="C:nucleus"/>
    <property type="evidence" value="ECO:0007669"/>
    <property type="project" value="UniProtKB-SubCell"/>
</dbReference>
<dbReference type="Pfam" id="PF24056">
    <property type="entry name" value="zf-C2H2_ZFHX3"/>
    <property type="match status" value="1"/>
</dbReference>
<dbReference type="PANTHER" id="PTHR45891:SF3">
    <property type="entry name" value="ZINC FINGER PROTEIN 2"/>
    <property type="match status" value="1"/>
</dbReference>
<dbReference type="Gene3D" id="1.10.10.60">
    <property type="entry name" value="Homeodomain-like"/>
    <property type="match status" value="2"/>
</dbReference>